<evidence type="ECO:0000256" key="3">
    <source>
        <dbReference type="ARBA" id="ARBA00023242"/>
    </source>
</evidence>
<sequence>MGKRNRSEGRTAAPSTPSISTFAAEEAEPSTSAVPLVVPQKKKLKKLKKSPVEANVTAVQEGDKTAEPSTSVPPAAAAAADDDDDGPQKKVTKERNYGIETKETAMEGDKAGNSEMARLADSSSACPEPVGMQIYWNLSSVNACVREAAAVALAKELESDQQEFEAGGRQEGAAEEVLGAVKDVDGALKGCAPSVRYAVRRLVRGLGSARESARQGFALALTTLMCTLPVIHGDAVMQLIESILEVTSAMKGQDARDGRLGRLFAYGALVRAERVIGDATTSGQQSIAKDITQNLLMLANKKIFLREPAMIVIIELVRQVPLDAFEASVCAAPLFQEWLQREPESQNADGLLLALKLHEKIPVMMRHSCLLLPSSGILQDIFQPSHLNRLVPCLMEASVSHPRVHSVWPVLLDLLLPESVQSAQLEFKKSPKKSKKKTIGPSCLKDLDTMKTHLSTFWSTIVDGALLPSSHERKHLAMELVLLFLPRLPDPTFVDIVLSNTFVRCILTILSDKDTLLHKSALRCLGEIRTWAEKDDVHRVAAIMALQKSSYCKFDVLSKTSTVKILTSGLKSEANVVAFVLTLEDLFQSGESHMVTSARSGSEALIEGKKEGDTSILMNDPQKGQGYEEQDMEGSFASVGKAGDRERVWILEQICALSEQTQLEPTAARVTLFKEVLSFLVLHAIFDAKHKEAATGKGMALKWPQLPLSERIRSLCVARLRSVLVSAQNWALAQRLNDNQLVSGGKSKDQRPQDQHVSDPANFALFVTQFCESIQRLPAVYLARPLTKDDADAVEKLRGTVSQLSSAVKGVEGDDQAEKLLAMRSLLLQLLLESFLEPGSVSGSAVDLAICCRKTFPGISAEVTDNLQQDSNEMPPVMDVLVDIILSLLAQSSLPVRAAAEQVFKTFCGDLTRSGMENIFRIIKKGTKSVRHKPVVELDEEGSEEDDDMLGLHDDEGSEEEAGSEDDNDDEVEEVEEIMGHGGEHANDSMEDGGSDSEMSDMDDEAMFRIDVHLARMLKQRKAAVDGGSKDVQTQLLHFKFRVLSLLELFLQKHPGSPLALIAMPGLLQAFVGTIRQLGTANGDSQLVDRIEQILRSKLLKSKKYPSKEEVQIPAAKELLKKTLKLAARSMTLRVRTLAQACALWVLKVLQGSTTDAEDSDADVLQILAMSLEDSFVQKKSRLSVAFFRNIFQQHPWLGRAVLGQLIDKCGNARSEFFKREAMHMVTEILRRNMGKDKKAGHCPIIADVLQPFLPTLSGVLLSLVQKPPVKKEYKSEAFKFCYTSIEALRTLYPSKPLSALLDTEALLVSLKDIKLPPMGKLQHSVTRSVSLIEKEMERVSMTGKKESKMASKKENSSPINRDSTLAGMKQVKKIKRRGRIQGASIGA</sequence>
<feature type="compositionally biased region" description="Basic and acidic residues" evidence="4">
    <location>
        <begin position="1342"/>
        <end position="1356"/>
    </location>
</feature>
<evidence type="ECO:0000313" key="5">
    <source>
        <dbReference type="EMBL" id="CAK9872892.1"/>
    </source>
</evidence>
<evidence type="ECO:0000256" key="4">
    <source>
        <dbReference type="SAM" id="MobiDB-lite"/>
    </source>
</evidence>
<feature type="compositionally biased region" description="Basic residues" evidence="4">
    <location>
        <begin position="40"/>
        <end position="49"/>
    </location>
</feature>
<evidence type="ECO:0000256" key="1">
    <source>
        <dbReference type="ARBA" id="ARBA00004123"/>
    </source>
</evidence>
<proteinExistence type="inferred from homology"/>
<feature type="region of interest" description="Disordered" evidence="4">
    <location>
        <begin position="932"/>
        <end position="1000"/>
    </location>
</feature>
<dbReference type="EMBL" id="OZ023704">
    <property type="protein sequence ID" value="CAK9872892.1"/>
    <property type="molecule type" value="Genomic_DNA"/>
</dbReference>
<feature type="compositionally biased region" description="Basic and acidic residues" evidence="4">
    <location>
        <begin position="86"/>
        <end position="111"/>
    </location>
</feature>
<dbReference type="SUPFAM" id="SSF48371">
    <property type="entry name" value="ARM repeat"/>
    <property type="match status" value="1"/>
</dbReference>
<dbReference type="InterPro" id="IPR007015">
    <property type="entry name" value="DNA_pol_V/MYBBP1A"/>
</dbReference>
<dbReference type="PANTHER" id="PTHR13213:SF2">
    <property type="entry name" value="MYB-BINDING PROTEIN 1A"/>
    <property type="match status" value="1"/>
</dbReference>
<evidence type="ECO:0000313" key="6">
    <source>
        <dbReference type="Proteomes" id="UP001497522"/>
    </source>
</evidence>
<evidence type="ECO:0000256" key="2">
    <source>
        <dbReference type="ARBA" id="ARBA00006809"/>
    </source>
</evidence>
<keyword evidence="6" id="KW-1185">Reference proteome</keyword>
<organism evidence="5 6">
    <name type="scientific">Sphagnum jensenii</name>
    <dbReference type="NCBI Taxonomy" id="128206"/>
    <lineage>
        <taxon>Eukaryota</taxon>
        <taxon>Viridiplantae</taxon>
        <taxon>Streptophyta</taxon>
        <taxon>Embryophyta</taxon>
        <taxon>Bryophyta</taxon>
        <taxon>Sphagnophytina</taxon>
        <taxon>Sphagnopsida</taxon>
        <taxon>Sphagnales</taxon>
        <taxon>Sphagnaceae</taxon>
        <taxon>Sphagnum</taxon>
    </lineage>
</organism>
<comment type="similarity">
    <text evidence="2">Belongs to the MYBBP1A family.</text>
</comment>
<accession>A0ABP1BC92</accession>
<gene>
    <name evidence="5" type="ORF">CSSPJE1EN2_LOCUS15462</name>
</gene>
<feature type="compositionally biased region" description="Acidic residues" evidence="4">
    <location>
        <begin position="956"/>
        <end position="977"/>
    </location>
</feature>
<feature type="region of interest" description="Disordered" evidence="4">
    <location>
        <begin position="1"/>
        <end position="111"/>
    </location>
</feature>
<keyword evidence="3" id="KW-0539">Nucleus</keyword>
<dbReference type="InterPro" id="IPR016024">
    <property type="entry name" value="ARM-type_fold"/>
</dbReference>
<protein>
    <recommendedName>
        <fullName evidence="7">DNA polymerase V</fullName>
    </recommendedName>
</protein>
<comment type="subcellular location">
    <subcellularLocation>
        <location evidence="1">Nucleus</location>
    </subcellularLocation>
</comment>
<feature type="compositionally biased region" description="Acidic residues" evidence="4">
    <location>
        <begin position="989"/>
        <end position="1000"/>
    </location>
</feature>
<name>A0ABP1BC92_9BRYO</name>
<dbReference type="Pfam" id="PF04931">
    <property type="entry name" value="DNA_pol_phi"/>
    <property type="match status" value="1"/>
</dbReference>
<feature type="compositionally biased region" description="Basic and acidic residues" evidence="4">
    <location>
        <begin position="978"/>
        <end position="988"/>
    </location>
</feature>
<feature type="region of interest" description="Disordered" evidence="4">
    <location>
        <begin position="1342"/>
        <end position="1388"/>
    </location>
</feature>
<feature type="compositionally biased region" description="Acidic residues" evidence="4">
    <location>
        <begin position="937"/>
        <end position="949"/>
    </location>
</feature>
<reference evidence="5" key="1">
    <citation type="submission" date="2024-03" db="EMBL/GenBank/DDBJ databases">
        <authorList>
            <consortium name="ELIXIR-Norway"/>
            <consortium name="Elixir Norway"/>
        </authorList>
    </citation>
    <scope>NUCLEOTIDE SEQUENCE</scope>
</reference>
<evidence type="ECO:0008006" key="7">
    <source>
        <dbReference type="Google" id="ProtNLM"/>
    </source>
</evidence>
<dbReference type="Proteomes" id="UP001497522">
    <property type="component" value="Chromosome 3"/>
</dbReference>
<dbReference type="PANTHER" id="PTHR13213">
    <property type="entry name" value="MYB-BINDING PROTEIN 1A FAMILY MEMBER"/>
    <property type="match status" value="1"/>
</dbReference>
<feature type="compositionally biased region" description="Basic residues" evidence="4">
    <location>
        <begin position="1371"/>
        <end position="1380"/>
    </location>
</feature>